<dbReference type="PANTHER" id="PTHR14225:SF0">
    <property type="entry name" value="APOLIPOPROTEIN C-III"/>
    <property type="match status" value="1"/>
</dbReference>
<comment type="function">
    <text evidence="13">Component of triglyceride-rich very low density lipoproteins (VLDL) and high density lipoproteins (HDL) in plasma. Plays a multifaceted role in triglyceride homeostasis. Intracellularly, promotes hepatic very low density lipoprotein 1 (VLDL1) assembly and secretion; extracellularly, attenuates hydrolysis and clearance of triglyceride-rich lipoproteins (TRLs). Impairs the lipolysis of TRLs by inhibiting lipoprotein lipase and the hepatic uptake of TRLs by remnant receptors. Formed of several curved helices connected via semiflexible hinges, so that it can wrap tightly around the curved micelle surface and easily adapt to the different diameters of its natural binding partners.</text>
</comment>
<evidence type="ECO:0000313" key="14">
    <source>
        <dbReference type="EMBL" id="NXO00327.1"/>
    </source>
</evidence>
<comment type="similarity">
    <text evidence="2">Belongs to the apolipoprotein C3 family.</text>
</comment>
<keyword evidence="4" id="KW-0813">Transport</keyword>
<evidence type="ECO:0000256" key="7">
    <source>
        <dbReference type="ARBA" id="ARBA00022729"/>
    </source>
</evidence>
<dbReference type="PANTHER" id="PTHR14225">
    <property type="entry name" value="APOLIPOPROTEIN C-III"/>
    <property type="match status" value="1"/>
</dbReference>
<dbReference type="GO" id="GO:0042627">
    <property type="term" value="C:chylomicron"/>
    <property type="evidence" value="ECO:0007669"/>
    <property type="project" value="UniProtKB-KW"/>
</dbReference>
<dbReference type="GO" id="GO:0042157">
    <property type="term" value="P:lipoprotein metabolic process"/>
    <property type="evidence" value="ECO:0007669"/>
    <property type="project" value="InterPro"/>
</dbReference>
<keyword evidence="10" id="KW-0443">Lipid metabolism</keyword>
<dbReference type="EMBL" id="VXBP01007191">
    <property type="protein sequence ID" value="NXO00327.1"/>
    <property type="molecule type" value="Genomic_DNA"/>
</dbReference>
<dbReference type="InterPro" id="IPR038195">
    <property type="entry name" value="Apo_CIII_sf"/>
</dbReference>
<dbReference type="GO" id="GO:0034361">
    <property type="term" value="C:very-low-density lipoprotein particle"/>
    <property type="evidence" value="ECO:0007669"/>
    <property type="project" value="UniProtKB-KW"/>
</dbReference>
<evidence type="ECO:0000256" key="8">
    <source>
        <dbReference type="ARBA" id="ARBA00022963"/>
    </source>
</evidence>
<keyword evidence="15" id="KW-1185">Reference proteome</keyword>
<dbReference type="OrthoDB" id="9049572at2759"/>
<dbReference type="Proteomes" id="UP000565785">
    <property type="component" value="Unassembled WGS sequence"/>
</dbReference>
<evidence type="ECO:0000256" key="1">
    <source>
        <dbReference type="ARBA" id="ARBA00004613"/>
    </source>
</evidence>
<keyword evidence="9" id="KW-0445">Lipid transport</keyword>
<dbReference type="Pfam" id="PF05778">
    <property type="entry name" value="Apo-CIII"/>
    <property type="match status" value="1"/>
</dbReference>
<keyword evidence="11" id="KW-0850">VLDL</keyword>
<accession>A0A7L1NMK6</accession>
<evidence type="ECO:0000256" key="2">
    <source>
        <dbReference type="ARBA" id="ARBA00011008"/>
    </source>
</evidence>
<evidence type="ECO:0000256" key="4">
    <source>
        <dbReference type="ARBA" id="ARBA00022448"/>
    </source>
</evidence>
<keyword evidence="7" id="KW-0732">Signal</keyword>
<dbReference type="GO" id="GO:0016042">
    <property type="term" value="P:lipid catabolic process"/>
    <property type="evidence" value="ECO:0007669"/>
    <property type="project" value="UniProtKB-KW"/>
</dbReference>
<dbReference type="AlphaFoldDB" id="A0A7L1NMK6"/>
<sequence>DSPREPEALVQKVQELAQRASAAVKSAFSTIRDSEGAQMARRWLSDNADLAKQRLAWLKERLAELWKKTPTP</sequence>
<keyword evidence="8" id="KW-0442">Lipid degradation</keyword>
<keyword evidence="5" id="KW-0162">Chylomicron</keyword>
<organism evidence="14 15">
    <name type="scientific">Rhinopomastus cyanomelas</name>
    <name type="common">Common scimitarbill</name>
    <dbReference type="NCBI Taxonomy" id="113115"/>
    <lineage>
        <taxon>Eukaryota</taxon>
        <taxon>Metazoa</taxon>
        <taxon>Chordata</taxon>
        <taxon>Craniata</taxon>
        <taxon>Vertebrata</taxon>
        <taxon>Euteleostomi</taxon>
        <taxon>Archelosauria</taxon>
        <taxon>Archosauria</taxon>
        <taxon>Dinosauria</taxon>
        <taxon>Saurischia</taxon>
        <taxon>Theropoda</taxon>
        <taxon>Coelurosauria</taxon>
        <taxon>Aves</taxon>
        <taxon>Neognathae</taxon>
        <taxon>Neoaves</taxon>
        <taxon>Telluraves</taxon>
        <taxon>Coraciimorphae</taxon>
        <taxon>Bucerotiformes</taxon>
        <taxon>Rhinopomastidae</taxon>
        <taxon>Rhinopomastus</taxon>
    </lineage>
</organism>
<dbReference type="InterPro" id="IPR008403">
    <property type="entry name" value="Apo-CIII"/>
</dbReference>
<keyword evidence="6" id="KW-0964">Secreted</keyword>
<gene>
    <name evidence="14" type="primary">Apoc3</name>
    <name evidence="14" type="ORF">RHICYA_R16340</name>
</gene>
<evidence type="ECO:0000256" key="11">
    <source>
        <dbReference type="ARBA" id="ARBA00023313"/>
    </source>
</evidence>
<dbReference type="GO" id="GO:0008289">
    <property type="term" value="F:lipid binding"/>
    <property type="evidence" value="ECO:0007669"/>
    <property type="project" value="InterPro"/>
</dbReference>
<evidence type="ECO:0000256" key="9">
    <source>
        <dbReference type="ARBA" id="ARBA00023055"/>
    </source>
</evidence>
<comment type="subcellular location">
    <subcellularLocation>
        <location evidence="1">Secreted</location>
    </subcellularLocation>
</comment>
<evidence type="ECO:0000256" key="5">
    <source>
        <dbReference type="ARBA" id="ARBA00022513"/>
    </source>
</evidence>
<comment type="caution">
    <text evidence="14">The sequence shown here is derived from an EMBL/GenBank/DDBJ whole genome shotgun (WGS) entry which is preliminary data.</text>
</comment>
<evidence type="ECO:0000256" key="10">
    <source>
        <dbReference type="ARBA" id="ARBA00023098"/>
    </source>
</evidence>
<evidence type="ECO:0000256" key="12">
    <source>
        <dbReference type="ARBA" id="ARBA00031173"/>
    </source>
</evidence>
<evidence type="ECO:0000313" key="15">
    <source>
        <dbReference type="Proteomes" id="UP000565785"/>
    </source>
</evidence>
<name>A0A7L1NMK6_RHICY</name>
<evidence type="ECO:0000256" key="6">
    <source>
        <dbReference type="ARBA" id="ARBA00022525"/>
    </source>
</evidence>
<dbReference type="GO" id="GO:0006869">
    <property type="term" value="P:lipid transport"/>
    <property type="evidence" value="ECO:0007669"/>
    <property type="project" value="UniProtKB-KW"/>
</dbReference>
<feature type="non-terminal residue" evidence="14">
    <location>
        <position position="1"/>
    </location>
</feature>
<evidence type="ECO:0000256" key="13">
    <source>
        <dbReference type="ARBA" id="ARBA00045699"/>
    </source>
</evidence>
<dbReference type="Gene3D" id="6.10.90.10">
    <property type="entry name" value="Apolipoprotein CIII"/>
    <property type="match status" value="1"/>
</dbReference>
<feature type="non-terminal residue" evidence="14">
    <location>
        <position position="72"/>
    </location>
</feature>
<reference evidence="14 15" key="1">
    <citation type="submission" date="2019-09" db="EMBL/GenBank/DDBJ databases">
        <title>Bird 10,000 Genomes (B10K) Project - Family phase.</title>
        <authorList>
            <person name="Zhang G."/>
        </authorList>
    </citation>
    <scope>NUCLEOTIDE SEQUENCE [LARGE SCALE GENOMIC DNA]</scope>
    <source>
        <strain evidence="14">B10K-DU-002-35</strain>
        <tissue evidence="14">Muscle</tissue>
    </source>
</reference>
<proteinExistence type="inferred from homology"/>
<evidence type="ECO:0000256" key="3">
    <source>
        <dbReference type="ARBA" id="ARBA00015570"/>
    </source>
</evidence>
<protein>
    <recommendedName>
        <fullName evidence="3">Apolipoprotein C-III</fullName>
    </recommendedName>
    <alternativeName>
        <fullName evidence="12">Apolipoprotein C3</fullName>
    </alternativeName>
</protein>